<protein>
    <submittedName>
        <fullName evidence="2">Competence/damage-inducible protein cinA</fullName>
    </submittedName>
</protein>
<sequence>MPSESIIKCAKILADKKWNIAFAESATAGRMCAEFSLTSESGKILRGGINCYEVFVKEQIMNVPHKLIEQFTPESEQVTQKLAESCAKFFNAKISVAITGLTAPGGSETSEKPVGTIFIYIITPSAKINHHEVFKGTPEEIVLQAADKAAGLIADSINSNSFQMV</sequence>
<dbReference type="NCBIfam" id="TIGR00199">
    <property type="entry name" value="PncC_domain"/>
    <property type="match status" value="1"/>
</dbReference>
<dbReference type="EMBL" id="QUNI01000016">
    <property type="protein sequence ID" value="REG91645.1"/>
    <property type="molecule type" value="Genomic_DNA"/>
</dbReference>
<reference evidence="2 3" key="1">
    <citation type="submission" date="2018-08" db="EMBL/GenBank/DDBJ databases">
        <title>Genomic Encyclopedia of Archaeal and Bacterial Type Strains, Phase II (KMG-II): from individual species to whole genera.</title>
        <authorList>
            <person name="Goeker M."/>
        </authorList>
    </citation>
    <scope>NUCLEOTIDE SEQUENCE [LARGE SCALE GENOMIC DNA]</scope>
    <source>
        <strain evidence="2 3">DSM 100880</strain>
    </source>
</reference>
<dbReference type="AlphaFoldDB" id="A0A3E0E0D5"/>
<evidence type="ECO:0000313" key="2">
    <source>
        <dbReference type="EMBL" id="REG91645.1"/>
    </source>
</evidence>
<dbReference type="Pfam" id="PF02464">
    <property type="entry name" value="CinA"/>
    <property type="match status" value="1"/>
</dbReference>
<dbReference type="OrthoDB" id="6659578at2"/>
<dbReference type="Gene3D" id="3.90.950.20">
    <property type="entry name" value="CinA-like"/>
    <property type="match status" value="1"/>
</dbReference>
<name>A0A3E0E0D5_9FLAO</name>
<dbReference type="SUPFAM" id="SSF142433">
    <property type="entry name" value="CinA-like"/>
    <property type="match status" value="1"/>
</dbReference>
<evidence type="ECO:0000313" key="3">
    <source>
        <dbReference type="Proteomes" id="UP000257136"/>
    </source>
</evidence>
<organism evidence="2 3">
    <name type="scientific">Flavobacterium aquicola</name>
    <dbReference type="NCBI Taxonomy" id="1682742"/>
    <lineage>
        <taxon>Bacteria</taxon>
        <taxon>Pseudomonadati</taxon>
        <taxon>Bacteroidota</taxon>
        <taxon>Flavobacteriia</taxon>
        <taxon>Flavobacteriales</taxon>
        <taxon>Flavobacteriaceae</taxon>
        <taxon>Flavobacterium</taxon>
    </lineage>
</organism>
<dbReference type="InterPro" id="IPR036653">
    <property type="entry name" value="CinA-like_C"/>
</dbReference>
<proteinExistence type="predicted"/>
<dbReference type="RefSeq" id="WP_115814947.1">
    <property type="nucleotide sequence ID" value="NZ_QUNI01000016.1"/>
</dbReference>
<feature type="domain" description="CinA C-terminal" evidence="1">
    <location>
        <begin position="8"/>
        <end position="154"/>
    </location>
</feature>
<comment type="caution">
    <text evidence="2">The sequence shown here is derived from an EMBL/GenBank/DDBJ whole genome shotgun (WGS) entry which is preliminary data.</text>
</comment>
<gene>
    <name evidence="2" type="ORF">C8P67_11650</name>
</gene>
<dbReference type="InterPro" id="IPR008136">
    <property type="entry name" value="CinA_C"/>
</dbReference>
<keyword evidence="3" id="KW-1185">Reference proteome</keyword>
<dbReference type="Proteomes" id="UP000257136">
    <property type="component" value="Unassembled WGS sequence"/>
</dbReference>
<evidence type="ECO:0000259" key="1">
    <source>
        <dbReference type="Pfam" id="PF02464"/>
    </source>
</evidence>
<accession>A0A3E0E0D5</accession>